<feature type="transmembrane region" description="Helical" evidence="1">
    <location>
        <begin position="247"/>
        <end position="270"/>
    </location>
</feature>
<sequence length="358" mass="39383">MQRTTAPRLYNLDLLRLVSALTVLAFHYGFRMAISGEGGGVGFPELAPVAIWFDTGLMVFFVISGYVIALSAQDRSAFDFAVGRFARLWPTFVVSATVTALVLLAWPVPGIPDPTLPQWLAQFIMISRLAGQPFMDGAYWTIAYEIIFYGWVFLLLAAGWFRNGWRIAVLVWLAISAGNEFFLHSGAVTKLFITEYSGFFAFGLILFHARQRFDGKAAGLLALALLWAMASTYVVEPRMVEQYGVHRAFWGVGLTGIVATGAVTLAALLPALPIRPALAYGLGALTYPLYLLHQHIGYAVFTRFATPGNRWLVVGLLIAALLFAAWLIATLVEPPARRAIVAMSRRLKLPVAARRRPA</sequence>
<reference evidence="3 4" key="1">
    <citation type="submission" date="2019-04" db="EMBL/GenBank/DDBJ databases">
        <title>Mesorhizobium composti sp. nov., isolated from compost.</title>
        <authorList>
            <person name="Lin S.-Y."/>
            <person name="Hameed A."/>
            <person name="Hsieh Y.-T."/>
            <person name="Young C.-C."/>
        </authorList>
    </citation>
    <scope>NUCLEOTIDE SEQUENCE [LARGE SCALE GENOMIC DNA]</scope>
    <source>
        <strain evidence="3 4">CC-YTH430</strain>
    </source>
</reference>
<dbReference type="PANTHER" id="PTHR23028:SF131">
    <property type="entry name" value="BLR2367 PROTEIN"/>
    <property type="match status" value="1"/>
</dbReference>
<evidence type="ECO:0000259" key="2">
    <source>
        <dbReference type="Pfam" id="PF01757"/>
    </source>
</evidence>
<accession>A0ABY2Q9R5</accession>
<feature type="domain" description="Acyltransferase 3" evidence="2">
    <location>
        <begin position="10"/>
        <end position="327"/>
    </location>
</feature>
<keyword evidence="1" id="KW-0812">Transmembrane</keyword>
<feature type="transmembrane region" description="Helical" evidence="1">
    <location>
        <begin position="191"/>
        <end position="210"/>
    </location>
</feature>
<comment type="caution">
    <text evidence="3">The sequence shown here is derived from an EMBL/GenBank/DDBJ whole genome shotgun (WGS) entry which is preliminary data.</text>
</comment>
<dbReference type="Pfam" id="PF01757">
    <property type="entry name" value="Acyl_transf_3"/>
    <property type="match status" value="1"/>
</dbReference>
<feature type="transmembrane region" description="Helical" evidence="1">
    <location>
        <begin position="88"/>
        <end position="108"/>
    </location>
</feature>
<organism evidence="3 4">
    <name type="scientific">Ollibium composti</name>
    <dbReference type="NCBI Taxonomy" id="2675109"/>
    <lineage>
        <taxon>Bacteria</taxon>
        <taxon>Pseudomonadati</taxon>
        <taxon>Pseudomonadota</taxon>
        <taxon>Alphaproteobacteria</taxon>
        <taxon>Hyphomicrobiales</taxon>
        <taxon>Phyllobacteriaceae</taxon>
        <taxon>Ollibium</taxon>
    </lineage>
</organism>
<feature type="transmembrane region" description="Helical" evidence="1">
    <location>
        <begin position="12"/>
        <end position="30"/>
    </location>
</feature>
<gene>
    <name evidence="3" type="ORF">E6C48_03425</name>
</gene>
<dbReference type="InterPro" id="IPR050879">
    <property type="entry name" value="Acyltransferase_3"/>
</dbReference>
<keyword evidence="3" id="KW-0808">Transferase</keyword>
<keyword evidence="1" id="KW-0472">Membrane</keyword>
<feature type="transmembrane region" description="Helical" evidence="1">
    <location>
        <begin position="277"/>
        <end position="299"/>
    </location>
</feature>
<keyword evidence="4" id="KW-1185">Reference proteome</keyword>
<dbReference type="InterPro" id="IPR002656">
    <property type="entry name" value="Acyl_transf_3_dom"/>
</dbReference>
<dbReference type="RefSeq" id="WP_136354058.1">
    <property type="nucleotide sequence ID" value="NZ_SSNY01000002.1"/>
</dbReference>
<evidence type="ECO:0000256" key="1">
    <source>
        <dbReference type="SAM" id="Phobius"/>
    </source>
</evidence>
<dbReference type="PANTHER" id="PTHR23028">
    <property type="entry name" value="ACETYLTRANSFERASE"/>
    <property type="match status" value="1"/>
</dbReference>
<dbReference type="EMBL" id="SSNY01000002">
    <property type="protein sequence ID" value="THF58720.1"/>
    <property type="molecule type" value="Genomic_DNA"/>
</dbReference>
<evidence type="ECO:0000313" key="3">
    <source>
        <dbReference type="EMBL" id="THF58720.1"/>
    </source>
</evidence>
<feature type="transmembrane region" description="Helical" evidence="1">
    <location>
        <begin position="50"/>
        <end position="68"/>
    </location>
</feature>
<protein>
    <submittedName>
        <fullName evidence="3">Acyltransferase</fullName>
    </submittedName>
</protein>
<evidence type="ECO:0000313" key="4">
    <source>
        <dbReference type="Proteomes" id="UP000306441"/>
    </source>
</evidence>
<feature type="transmembrane region" description="Helical" evidence="1">
    <location>
        <begin position="167"/>
        <end position="185"/>
    </location>
</feature>
<keyword evidence="1" id="KW-1133">Transmembrane helix</keyword>
<proteinExistence type="predicted"/>
<feature type="transmembrane region" description="Helical" evidence="1">
    <location>
        <begin position="138"/>
        <end position="160"/>
    </location>
</feature>
<feature type="transmembrane region" description="Helical" evidence="1">
    <location>
        <begin position="217"/>
        <end position="235"/>
    </location>
</feature>
<dbReference type="GO" id="GO:0016746">
    <property type="term" value="F:acyltransferase activity"/>
    <property type="evidence" value="ECO:0007669"/>
    <property type="project" value="UniProtKB-KW"/>
</dbReference>
<keyword evidence="3" id="KW-0012">Acyltransferase</keyword>
<feature type="transmembrane region" description="Helical" evidence="1">
    <location>
        <begin position="311"/>
        <end position="332"/>
    </location>
</feature>
<name>A0ABY2Q9R5_9HYPH</name>
<dbReference type="Proteomes" id="UP000306441">
    <property type="component" value="Unassembled WGS sequence"/>
</dbReference>